<dbReference type="RefSeq" id="XP_035681879.1">
    <property type="nucleotide sequence ID" value="XM_035825986.1"/>
</dbReference>
<evidence type="ECO:0000313" key="6">
    <source>
        <dbReference type="Proteomes" id="UP000001554"/>
    </source>
</evidence>
<feature type="domain" description="VWFA" evidence="4">
    <location>
        <begin position="262"/>
        <end position="414"/>
    </location>
</feature>
<dbReference type="KEGG" id="bfo:118419550"/>
<dbReference type="Pfam" id="PF00092">
    <property type="entry name" value="VWA"/>
    <property type="match status" value="1"/>
</dbReference>
<comment type="caution">
    <text evidence="2">Lacks conserved residue(s) required for the propagation of feature annotation.</text>
</comment>
<feature type="domain" description="Thyroglobulin type-1" evidence="5">
    <location>
        <begin position="176"/>
        <end position="245"/>
    </location>
</feature>
<dbReference type="InterPro" id="IPR050525">
    <property type="entry name" value="ECM_Assembly_Org"/>
</dbReference>
<evidence type="ECO:0000313" key="7">
    <source>
        <dbReference type="RefSeq" id="XP_035681879.1"/>
    </source>
</evidence>
<evidence type="ECO:0000259" key="4">
    <source>
        <dbReference type="PROSITE" id="PS50234"/>
    </source>
</evidence>
<dbReference type="Proteomes" id="UP000001554">
    <property type="component" value="Chromosome 7"/>
</dbReference>
<proteinExistence type="predicted"/>
<dbReference type="InterPro" id="IPR036857">
    <property type="entry name" value="Thyroglobulin_1_sf"/>
</dbReference>
<dbReference type="PRINTS" id="PR00453">
    <property type="entry name" value="VWFADOMAIN"/>
</dbReference>
<protein>
    <submittedName>
        <fullName evidence="7">Uncharacterized protein LOC118419550</fullName>
    </submittedName>
</protein>
<keyword evidence="3" id="KW-0732">Signal</keyword>
<gene>
    <name evidence="7" type="primary">LOC118419550</name>
</gene>
<name>A0A9J7LFL0_BRAFL</name>
<dbReference type="Pfam" id="PF00086">
    <property type="entry name" value="Thyroglobulin_1"/>
    <property type="match status" value="1"/>
</dbReference>
<dbReference type="InterPro" id="IPR002035">
    <property type="entry name" value="VWF_A"/>
</dbReference>
<feature type="signal peptide" evidence="3">
    <location>
        <begin position="1"/>
        <end position="21"/>
    </location>
</feature>
<dbReference type="PROSITE" id="PS50234">
    <property type="entry name" value="VWFA"/>
    <property type="match status" value="1"/>
</dbReference>
<reference evidence="6" key="1">
    <citation type="journal article" date="2020" name="Nat. Ecol. Evol.">
        <title>Deeply conserved synteny resolves early events in vertebrate evolution.</title>
        <authorList>
            <person name="Simakov O."/>
            <person name="Marletaz F."/>
            <person name="Yue J.X."/>
            <person name="O'Connell B."/>
            <person name="Jenkins J."/>
            <person name="Brandt A."/>
            <person name="Calef R."/>
            <person name="Tung C.H."/>
            <person name="Huang T.K."/>
            <person name="Schmutz J."/>
            <person name="Satoh N."/>
            <person name="Yu J.K."/>
            <person name="Putnam N.H."/>
            <person name="Green R.E."/>
            <person name="Rokhsar D.S."/>
        </authorList>
    </citation>
    <scope>NUCLEOTIDE SEQUENCE [LARGE SCALE GENOMIC DNA]</scope>
    <source>
        <strain evidence="6">S238N-H82</strain>
    </source>
</reference>
<dbReference type="InterPro" id="IPR036465">
    <property type="entry name" value="vWFA_dom_sf"/>
</dbReference>
<organism evidence="6 7">
    <name type="scientific">Branchiostoma floridae</name>
    <name type="common">Florida lancelet</name>
    <name type="synonym">Amphioxus</name>
    <dbReference type="NCBI Taxonomy" id="7739"/>
    <lineage>
        <taxon>Eukaryota</taxon>
        <taxon>Metazoa</taxon>
        <taxon>Chordata</taxon>
        <taxon>Cephalochordata</taxon>
        <taxon>Leptocardii</taxon>
        <taxon>Amphioxiformes</taxon>
        <taxon>Branchiostomatidae</taxon>
        <taxon>Branchiostoma</taxon>
    </lineage>
</organism>
<dbReference type="GeneID" id="118419550"/>
<keyword evidence="6" id="KW-1185">Reference proteome</keyword>
<dbReference type="PANTHER" id="PTHR24020:SF87">
    <property type="entry name" value="COLLAGEN ALPHA-1(VI) CHAIN-LIKE"/>
    <property type="match status" value="1"/>
</dbReference>
<dbReference type="CDD" id="cd01450">
    <property type="entry name" value="vWFA_subfamily_ECM"/>
    <property type="match status" value="1"/>
</dbReference>
<dbReference type="SUPFAM" id="SSF57610">
    <property type="entry name" value="Thyroglobulin type-1 domain"/>
    <property type="match status" value="3"/>
</dbReference>
<reference evidence="7" key="2">
    <citation type="submission" date="2025-08" db="UniProtKB">
        <authorList>
            <consortium name="RefSeq"/>
        </authorList>
    </citation>
    <scope>IDENTIFICATION</scope>
    <source>
        <strain evidence="7">S238N-H82</strain>
        <tissue evidence="7">Testes</tissue>
    </source>
</reference>
<sequence>MLGKLLLSTAVVLAAFHGSAAQKISCSRVRDDAIAACGGASGCYIPECNDDDSFKNPQSGTSRRYLNCVNPLNGFIFQETAWRPSREPFPPNCIYYWLTHQADCSEVRDAAIAACAGVVGCFAPQCNEDKTFKAEQYWGSTGYTYCANPVNGYIYQNTAMPPGEPLSWDCDAYWITHQCRNERDAAIAKCAGKYGCFIPHCNEDGTFETEQNWGPAGLTYCANPVNGYIYRNTAGGPGEPPIADCNTYWTTNLFVPPPCAIDIILVLDVSSSIPQEQFELARDFMMAFVDCAGMQGKDIRISVITYACEARTYFDLAPITMDMPYNIHYVMRGDGGISRTGNAIYYMNFTSNFRAEAYHAAVILTDGRSDDNDLAEALKVRAAGIELYAVFVGYPRLVDRDALATMTGSSDRVFSARPSCFTSQKVVDDQCGK</sequence>
<keyword evidence="1" id="KW-1015">Disulfide bond</keyword>
<dbReference type="InterPro" id="IPR000716">
    <property type="entry name" value="Thyroglobulin_1"/>
</dbReference>
<dbReference type="PANTHER" id="PTHR24020">
    <property type="entry name" value="COLLAGEN ALPHA"/>
    <property type="match status" value="1"/>
</dbReference>
<evidence type="ECO:0000259" key="5">
    <source>
        <dbReference type="PROSITE" id="PS51162"/>
    </source>
</evidence>
<accession>A0A9J7LFL0</accession>
<dbReference type="Gene3D" id="3.40.50.410">
    <property type="entry name" value="von Willebrand factor, type A domain"/>
    <property type="match status" value="1"/>
</dbReference>
<dbReference type="AlphaFoldDB" id="A0A9J7LFL0"/>
<evidence type="ECO:0000256" key="3">
    <source>
        <dbReference type="SAM" id="SignalP"/>
    </source>
</evidence>
<dbReference type="SUPFAM" id="SSF53300">
    <property type="entry name" value="vWA-like"/>
    <property type="match status" value="1"/>
</dbReference>
<dbReference type="Gene3D" id="4.10.800.10">
    <property type="entry name" value="Thyroglobulin type-1"/>
    <property type="match status" value="2"/>
</dbReference>
<evidence type="ECO:0000256" key="2">
    <source>
        <dbReference type="PROSITE-ProRule" id="PRU00500"/>
    </source>
</evidence>
<dbReference type="PROSITE" id="PS00484">
    <property type="entry name" value="THYROGLOBULIN_1_1"/>
    <property type="match status" value="1"/>
</dbReference>
<evidence type="ECO:0000256" key="1">
    <source>
        <dbReference type="ARBA" id="ARBA00023157"/>
    </source>
</evidence>
<dbReference type="PROSITE" id="PS51162">
    <property type="entry name" value="THYROGLOBULIN_1_2"/>
    <property type="match status" value="2"/>
</dbReference>
<feature type="domain" description="Thyroglobulin type-1" evidence="5">
    <location>
        <begin position="101"/>
        <end position="170"/>
    </location>
</feature>
<dbReference type="SMART" id="SM00327">
    <property type="entry name" value="VWA"/>
    <property type="match status" value="1"/>
</dbReference>
<feature type="chain" id="PRO_5039889641" evidence="3">
    <location>
        <begin position="22"/>
        <end position="433"/>
    </location>
</feature>